<name>A0A565B0A7_9BRAS</name>
<dbReference type="EMBL" id="CABITT030000002">
    <property type="protein sequence ID" value="VVA94534.1"/>
    <property type="molecule type" value="Genomic_DNA"/>
</dbReference>
<evidence type="ECO:0000313" key="5">
    <source>
        <dbReference type="Proteomes" id="UP000489600"/>
    </source>
</evidence>
<sequence>MRGSVSAVRQVTCFTCGALGHYATSCPTTHPVLRIPTARPSSTRPATGQYSEQQPVEEKLCSRCRLPRSPSP</sequence>
<evidence type="ECO:0000256" key="1">
    <source>
        <dbReference type="PROSITE-ProRule" id="PRU00047"/>
    </source>
</evidence>
<gene>
    <name evidence="4" type="ORF">ANE_LOCUS4979</name>
</gene>
<dbReference type="SUPFAM" id="SSF57756">
    <property type="entry name" value="Retrovirus zinc finger-like domains"/>
    <property type="match status" value="1"/>
</dbReference>
<dbReference type="GO" id="GO:0008270">
    <property type="term" value="F:zinc ion binding"/>
    <property type="evidence" value="ECO:0007669"/>
    <property type="project" value="UniProtKB-KW"/>
</dbReference>
<evidence type="ECO:0000256" key="2">
    <source>
        <dbReference type="SAM" id="MobiDB-lite"/>
    </source>
</evidence>
<evidence type="ECO:0000313" key="4">
    <source>
        <dbReference type="EMBL" id="VVA94534.1"/>
    </source>
</evidence>
<keyword evidence="1" id="KW-0479">Metal-binding</keyword>
<dbReference type="AlphaFoldDB" id="A0A565B0A7"/>
<dbReference type="InterPro" id="IPR036875">
    <property type="entry name" value="Znf_CCHC_sf"/>
</dbReference>
<keyword evidence="1" id="KW-0863">Zinc-finger</keyword>
<dbReference type="PROSITE" id="PS50158">
    <property type="entry name" value="ZF_CCHC"/>
    <property type="match status" value="1"/>
</dbReference>
<dbReference type="Proteomes" id="UP000489600">
    <property type="component" value="Unassembled WGS sequence"/>
</dbReference>
<feature type="domain" description="CCHC-type" evidence="3">
    <location>
        <begin position="13"/>
        <end position="27"/>
    </location>
</feature>
<comment type="caution">
    <text evidence="4">The sequence shown here is derived from an EMBL/GenBank/DDBJ whole genome shotgun (WGS) entry which is preliminary data.</text>
</comment>
<feature type="compositionally biased region" description="Polar residues" evidence="2">
    <location>
        <begin position="39"/>
        <end position="54"/>
    </location>
</feature>
<keyword evidence="1" id="KW-0862">Zinc</keyword>
<organism evidence="4 5">
    <name type="scientific">Arabis nemorensis</name>
    <dbReference type="NCBI Taxonomy" id="586526"/>
    <lineage>
        <taxon>Eukaryota</taxon>
        <taxon>Viridiplantae</taxon>
        <taxon>Streptophyta</taxon>
        <taxon>Embryophyta</taxon>
        <taxon>Tracheophyta</taxon>
        <taxon>Spermatophyta</taxon>
        <taxon>Magnoliopsida</taxon>
        <taxon>eudicotyledons</taxon>
        <taxon>Gunneridae</taxon>
        <taxon>Pentapetalae</taxon>
        <taxon>rosids</taxon>
        <taxon>malvids</taxon>
        <taxon>Brassicales</taxon>
        <taxon>Brassicaceae</taxon>
        <taxon>Arabideae</taxon>
        <taxon>Arabis</taxon>
    </lineage>
</organism>
<evidence type="ECO:0000259" key="3">
    <source>
        <dbReference type="PROSITE" id="PS50158"/>
    </source>
</evidence>
<dbReference type="GO" id="GO:0003676">
    <property type="term" value="F:nucleic acid binding"/>
    <property type="evidence" value="ECO:0007669"/>
    <property type="project" value="InterPro"/>
</dbReference>
<protein>
    <recommendedName>
        <fullName evidence="3">CCHC-type domain-containing protein</fullName>
    </recommendedName>
</protein>
<dbReference type="SMART" id="SM00343">
    <property type="entry name" value="ZnF_C2HC"/>
    <property type="match status" value="1"/>
</dbReference>
<dbReference type="Gene3D" id="4.10.60.10">
    <property type="entry name" value="Zinc finger, CCHC-type"/>
    <property type="match status" value="1"/>
</dbReference>
<dbReference type="Pfam" id="PF00098">
    <property type="entry name" value="zf-CCHC"/>
    <property type="match status" value="1"/>
</dbReference>
<accession>A0A565B0A7</accession>
<keyword evidence="5" id="KW-1185">Reference proteome</keyword>
<dbReference type="InterPro" id="IPR001878">
    <property type="entry name" value="Znf_CCHC"/>
</dbReference>
<proteinExistence type="predicted"/>
<reference evidence="4" key="1">
    <citation type="submission" date="2019-07" db="EMBL/GenBank/DDBJ databases">
        <authorList>
            <person name="Dittberner H."/>
        </authorList>
    </citation>
    <scope>NUCLEOTIDE SEQUENCE [LARGE SCALE GENOMIC DNA]</scope>
</reference>
<feature type="region of interest" description="Disordered" evidence="2">
    <location>
        <begin position="34"/>
        <end position="72"/>
    </location>
</feature>
<dbReference type="OrthoDB" id="1914176at2759"/>